<gene>
    <name evidence="1" type="ORF">G6F50_017153</name>
</gene>
<keyword evidence="2" id="KW-1185">Reference proteome</keyword>
<sequence>MVGSVGWPRQVRFDPLQLDAFGTGNVGRATARDADDGVARAAQAFDECPTEAPAGADDHQLHVASLYAGVAATIAAPATVDGWQ</sequence>
<dbReference type="AlphaFoldDB" id="A0A9P7C163"/>
<evidence type="ECO:0000313" key="2">
    <source>
        <dbReference type="Proteomes" id="UP000740926"/>
    </source>
</evidence>
<comment type="caution">
    <text evidence="1">The sequence shown here is derived from an EMBL/GenBank/DDBJ whole genome shotgun (WGS) entry which is preliminary data.</text>
</comment>
<dbReference type="Proteomes" id="UP000740926">
    <property type="component" value="Unassembled WGS sequence"/>
</dbReference>
<name>A0A9P7C163_9FUNG</name>
<protein>
    <submittedName>
        <fullName evidence="1">Uncharacterized protein</fullName>
    </submittedName>
</protein>
<reference evidence="1 2" key="1">
    <citation type="journal article" date="2020" name="Microb. Genom.">
        <title>Genetic diversity of clinical and environmental Mucorales isolates obtained from an investigation of mucormycosis cases among solid organ transplant recipients.</title>
        <authorList>
            <person name="Nguyen M.H."/>
            <person name="Kaul D."/>
            <person name="Muto C."/>
            <person name="Cheng S.J."/>
            <person name="Richter R.A."/>
            <person name="Bruno V.M."/>
            <person name="Liu G."/>
            <person name="Beyhan S."/>
            <person name="Sundermann A.J."/>
            <person name="Mounaud S."/>
            <person name="Pasculle A.W."/>
            <person name="Nierman W.C."/>
            <person name="Driscoll E."/>
            <person name="Cumbie R."/>
            <person name="Clancy C.J."/>
            <person name="Dupont C.L."/>
        </authorList>
    </citation>
    <scope>NUCLEOTIDE SEQUENCE [LARGE SCALE GENOMIC DNA]</scope>
    <source>
        <strain evidence="1 2">GL24</strain>
    </source>
</reference>
<evidence type="ECO:0000313" key="1">
    <source>
        <dbReference type="EMBL" id="KAG1530683.1"/>
    </source>
</evidence>
<dbReference type="EMBL" id="JAANIU010012027">
    <property type="protein sequence ID" value="KAG1530683.1"/>
    <property type="molecule type" value="Genomic_DNA"/>
</dbReference>
<accession>A0A9P7C163</accession>
<proteinExistence type="predicted"/>
<organism evidence="1 2">
    <name type="scientific">Rhizopus delemar</name>
    <dbReference type="NCBI Taxonomy" id="936053"/>
    <lineage>
        <taxon>Eukaryota</taxon>
        <taxon>Fungi</taxon>
        <taxon>Fungi incertae sedis</taxon>
        <taxon>Mucoromycota</taxon>
        <taxon>Mucoromycotina</taxon>
        <taxon>Mucoromycetes</taxon>
        <taxon>Mucorales</taxon>
        <taxon>Mucorineae</taxon>
        <taxon>Rhizopodaceae</taxon>
        <taxon>Rhizopus</taxon>
    </lineage>
</organism>